<sequence>MSKSVVKQSDESLKEAPSARQCQRRFGSMHAGPKAAQKKVAQRKAAEKKVAQRWRTMSPEHRARYLRSGYRSEIPVRAIKQAKAQDAMASSTVFIRDWSDSSTDEDEEQHASSKRCRNKKSAVAAKRKKA</sequence>
<evidence type="ECO:0000256" key="1">
    <source>
        <dbReference type="SAM" id="MobiDB-lite"/>
    </source>
</evidence>
<evidence type="ECO:0000313" key="2">
    <source>
        <dbReference type="EMBL" id="SPP77197.1"/>
    </source>
</evidence>
<gene>
    <name evidence="2" type="ORF">DGUA_6G007841</name>
</gene>
<proteinExistence type="predicted"/>
<feature type="region of interest" description="Disordered" evidence="1">
    <location>
        <begin position="1"/>
        <end position="61"/>
    </location>
</feature>
<name>A0A3B0J5S8_DROGU</name>
<dbReference type="AlphaFoldDB" id="A0A3B0J5S8"/>
<keyword evidence="3" id="KW-1185">Reference proteome</keyword>
<evidence type="ECO:0000313" key="3">
    <source>
        <dbReference type="Proteomes" id="UP000268350"/>
    </source>
</evidence>
<reference evidence="3" key="1">
    <citation type="submission" date="2018-01" db="EMBL/GenBank/DDBJ databases">
        <authorList>
            <person name="Alioto T."/>
            <person name="Alioto T."/>
        </authorList>
    </citation>
    <scope>NUCLEOTIDE SEQUENCE [LARGE SCALE GENOMIC DNA]</scope>
</reference>
<protein>
    <submittedName>
        <fullName evidence="2">Uncharacterized protein</fullName>
    </submittedName>
</protein>
<dbReference type="EMBL" id="OUUW01000002">
    <property type="protein sequence ID" value="SPP77197.1"/>
    <property type="molecule type" value="Genomic_DNA"/>
</dbReference>
<dbReference type="Proteomes" id="UP000268350">
    <property type="component" value="Unassembled WGS sequence"/>
</dbReference>
<organism evidence="2 3">
    <name type="scientific">Drosophila guanche</name>
    <name type="common">Fruit fly</name>
    <dbReference type="NCBI Taxonomy" id="7266"/>
    <lineage>
        <taxon>Eukaryota</taxon>
        <taxon>Metazoa</taxon>
        <taxon>Ecdysozoa</taxon>
        <taxon>Arthropoda</taxon>
        <taxon>Hexapoda</taxon>
        <taxon>Insecta</taxon>
        <taxon>Pterygota</taxon>
        <taxon>Neoptera</taxon>
        <taxon>Endopterygota</taxon>
        <taxon>Diptera</taxon>
        <taxon>Brachycera</taxon>
        <taxon>Muscomorpha</taxon>
        <taxon>Ephydroidea</taxon>
        <taxon>Drosophilidae</taxon>
        <taxon>Drosophila</taxon>
        <taxon>Sophophora</taxon>
    </lineage>
</organism>
<feature type="region of interest" description="Disordered" evidence="1">
    <location>
        <begin position="97"/>
        <end position="130"/>
    </location>
</feature>
<feature type="compositionally biased region" description="Basic residues" evidence="1">
    <location>
        <begin position="112"/>
        <end position="130"/>
    </location>
</feature>
<accession>A0A3B0J5S8</accession>